<dbReference type="RefSeq" id="WP_099105930.1">
    <property type="nucleotide sequence ID" value="NZ_JAATJF010000002.1"/>
</dbReference>
<feature type="transmembrane region" description="Helical" evidence="1">
    <location>
        <begin position="76"/>
        <end position="97"/>
    </location>
</feature>
<sequence>MAFLRLFKTPKNQQFSYKPRYWDPKKEEAEERRQRIETLQNGGVEGIKTRLRGGFRQGTGGEAAGRYRNERVRKSNYSLVIIMIVLVVITYILYNIYMPELERMLG</sequence>
<reference evidence="2 3" key="1">
    <citation type="submission" date="2017-10" db="EMBL/GenBank/DDBJ databases">
        <title>The draft genome sequence of Lewinella marina KCTC 32374.</title>
        <authorList>
            <person name="Wang K."/>
        </authorList>
    </citation>
    <scope>NUCLEOTIDE SEQUENCE [LARGE SCALE GENOMIC DNA]</scope>
    <source>
        <strain evidence="2 3">MKG-38</strain>
    </source>
</reference>
<keyword evidence="1" id="KW-0812">Transmembrane</keyword>
<keyword evidence="1" id="KW-0472">Membrane</keyword>
<dbReference type="Proteomes" id="UP000226437">
    <property type="component" value="Unassembled WGS sequence"/>
</dbReference>
<dbReference type="EMBL" id="PDLO01000002">
    <property type="protein sequence ID" value="PHK99315.1"/>
    <property type="molecule type" value="Genomic_DNA"/>
</dbReference>
<evidence type="ECO:0000313" key="2">
    <source>
        <dbReference type="EMBL" id="PHK99315.1"/>
    </source>
</evidence>
<comment type="caution">
    <text evidence="2">The sequence shown here is derived from an EMBL/GenBank/DDBJ whole genome shotgun (WGS) entry which is preliminary data.</text>
</comment>
<keyword evidence="1" id="KW-1133">Transmembrane helix</keyword>
<evidence type="ECO:0000313" key="3">
    <source>
        <dbReference type="Proteomes" id="UP000226437"/>
    </source>
</evidence>
<proteinExistence type="predicted"/>
<dbReference type="AlphaFoldDB" id="A0A2G0CH54"/>
<protein>
    <submittedName>
        <fullName evidence="2">Uncharacterized protein</fullName>
    </submittedName>
</protein>
<dbReference type="OrthoDB" id="1494520at2"/>
<accession>A0A2G0CH54</accession>
<keyword evidence="3" id="KW-1185">Reference proteome</keyword>
<name>A0A2G0CH54_9BACT</name>
<gene>
    <name evidence="2" type="ORF">CGL56_07630</name>
</gene>
<organism evidence="2 3">
    <name type="scientific">Neolewinella marina</name>
    <dbReference type="NCBI Taxonomy" id="438751"/>
    <lineage>
        <taxon>Bacteria</taxon>
        <taxon>Pseudomonadati</taxon>
        <taxon>Bacteroidota</taxon>
        <taxon>Saprospiria</taxon>
        <taxon>Saprospirales</taxon>
        <taxon>Lewinellaceae</taxon>
        <taxon>Neolewinella</taxon>
    </lineage>
</organism>
<evidence type="ECO:0000256" key="1">
    <source>
        <dbReference type="SAM" id="Phobius"/>
    </source>
</evidence>